<gene>
    <name evidence="1" type="ORF">SLEP1_g1552</name>
</gene>
<reference evidence="1 2" key="1">
    <citation type="journal article" date="2021" name="Commun. Biol.">
        <title>The genome of Shorea leprosula (Dipterocarpaceae) highlights the ecological relevance of drought in aseasonal tropical rainforests.</title>
        <authorList>
            <person name="Ng K.K.S."/>
            <person name="Kobayashi M.J."/>
            <person name="Fawcett J.A."/>
            <person name="Hatakeyama M."/>
            <person name="Paape T."/>
            <person name="Ng C.H."/>
            <person name="Ang C.C."/>
            <person name="Tnah L.H."/>
            <person name="Lee C.T."/>
            <person name="Nishiyama T."/>
            <person name="Sese J."/>
            <person name="O'Brien M.J."/>
            <person name="Copetti D."/>
            <person name="Mohd Noor M.I."/>
            <person name="Ong R.C."/>
            <person name="Putra M."/>
            <person name="Sireger I.Z."/>
            <person name="Indrioko S."/>
            <person name="Kosugi Y."/>
            <person name="Izuno A."/>
            <person name="Isagi Y."/>
            <person name="Lee S.L."/>
            <person name="Shimizu K.K."/>
        </authorList>
    </citation>
    <scope>NUCLEOTIDE SEQUENCE [LARGE SCALE GENOMIC DNA]</scope>
    <source>
        <strain evidence="1">214</strain>
    </source>
</reference>
<comment type="caution">
    <text evidence="1">The sequence shown here is derived from an EMBL/GenBank/DDBJ whole genome shotgun (WGS) entry which is preliminary data.</text>
</comment>
<accession>A0AAV5HIQ8</accession>
<organism evidence="1 2">
    <name type="scientific">Rubroshorea leprosula</name>
    <dbReference type="NCBI Taxonomy" id="152421"/>
    <lineage>
        <taxon>Eukaryota</taxon>
        <taxon>Viridiplantae</taxon>
        <taxon>Streptophyta</taxon>
        <taxon>Embryophyta</taxon>
        <taxon>Tracheophyta</taxon>
        <taxon>Spermatophyta</taxon>
        <taxon>Magnoliopsida</taxon>
        <taxon>eudicotyledons</taxon>
        <taxon>Gunneridae</taxon>
        <taxon>Pentapetalae</taxon>
        <taxon>rosids</taxon>
        <taxon>malvids</taxon>
        <taxon>Malvales</taxon>
        <taxon>Dipterocarpaceae</taxon>
        <taxon>Rubroshorea</taxon>
    </lineage>
</organism>
<protein>
    <submittedName>
        <fullName evidence="1">Uncharacterized protein</fullName>
    </submittedName>
</protein>
<name>A0AAV5HIQ8_9ROSI</name>
<dbReference type="Proteomes" id="UP001054252">
    <property type="component" value="Unassembled WGS sequence"/>
</dbReference>
<sequence>MRLLLNQSVEGCLANICKTIEDYDDKIMHPSRNKDDVMKPKVVTINTTDPQELLDIQTTSSYAFFKSYSCRLMFQAM</sequence>
<proteinExistence type="predicted"/>
<dbReference type="EMBL" id="BPVZ01000001">
    <property type="protein sequence ID" value="GKU87101.1"/>
    <property type="molecule type" value="Genomic_DNA"/>
</dbReference>
<evidence type="ECO:0000313" key="1">
    <source>
        <dbReference type="EMBL" id="GKU87101.1"/>
    </source>
</evidence>
<evidence type="ECO:0000313" key="2">
    <source>
        <dbReference type="Proteomes" id="UP001054252"/>
    </source>
</evidence>
<dbReference type="AlphaFoldDB" id="A0AAV5HIQ8"/>
<keyword evidence="2" id="KW-1185">Reference proteome</keyword>